<feature type="compositionally biased region" description="Polar residues" evidence="1">
    <location>
        <begin position="358"/>
        <end position="373"/>
    </location>
</feature>
<feature type="domain" description="AbiEi antitoxin N-terminal" evidence="2">
    <location>
        <begin position="14"/>
        <end position="47"/>
    </location>
</feature>
<gene>
    <name evidence="3" type="ORF">GCM10023205_64990</name>
</gene>
<feature type="region of interest" description="Disordered" evidence="1">
    <location>
        <begin position="271"/>
        <end position="290"/>
    </location>
</feature>
<dbReference type="EMBL" id="BAABHS010000030">
    <property type="protein sequence ID" value="GAA4985591.1"/>
    <property type="molecule type" value="Genomic_DNA"/>
</dbReference>
<evidence type="ECO:0000313" key="4">
    <source>
        <dbReference type="Proteomes" id="UP001500466"/>
    </source>
</evidence>
<dbReference type="RefSeq" id="WP_345679344.1">
    <property type="nucleotide sequence ID" value="NZ_BAABHS010000030.1"/>
</dbReference>
<comment type="caution">
    <text evidence="3">The sequence shown here is derived from an EMBL/GenBank/DDBJ whole genome shotgun (WGS) entry which is preliminary data.</text>
</comment>
<accession>A0ABP9I211</accession>
<proteinExistence type="predicted"/>
<dbReference type="Proteomes" id="UP001500466">
    <property type="component" value="Unassembled WGS sequence"/>
</dbReference>
<reference evidence="4" key="1">
    <citation type="journal article" date="2019" name="Int. J. Syst. Evol. Microbiol.">
        <title>The Global Catalogue of Microorganisms (GCM) 10K type strain sequencing project: providing services to taxonomists for standard genome sequencing and annotation.</title>
        <authorList>
            <consortium name="The Broad Institute Genomics Platform"/>
            <consortium name="The Broad Institute Genome Sequencing Center for Infectious Disease"/>
            <person name="Wu L."/>
            <person name="Ma J."/>
        </authorList>
    </citation>
    <scope>NUCLEOTIDE SEQUENCE [LARGE SCALE GENOMIC DNA]</scope>
    <source>
        <strain evidence="4">JCM 17986</strain>
    </source>
</reference>
<dbReference type="InterPro" id="IPR025159">
    <property type="entry name" value="AbiEi_N"/>
</dbReference>
<dbReference type="Pfam" id="PF13338">
    <property type="entry name" value="AbiEi_4"/>
    <property type="match status" value="1"/>
</dbReference>
<evidence type="ECO:0000313" key="3">
    <source>
        <dbReference type="EMBL" id="GAA4985591.1"/>
    </source>
</evidence>
<name>A0ABP9I211_9ACTN</name>
<feature type="region of interest" description="Disordered" evidence="1">
    <location>
        <begin position="320"/>
        <end position="388"/>
    </location>
</feature>
<protein>
    <recommendedName>
        <fullName evidence="2">AbiEi antitoxin N-terminal domain-containing protein</fullName>
    </recommendedName>
</protein>
<evidence type="ECO:0000259" key="2">
    <source>
        <dbReference type="Pfam" id="PF13338"/>
    </source>
</evidence>
<sequence>MVHDPALAALLSAPFTLAMAADRGITRSAVRRRLEDGDLRRVTHGVYIGAHVPDTLALRAAATVLAIGHGAIACGRTAAWLWGVPTGPAVVARHRPVEIAVPPGVAVPRRQGCRARSTAWRPDEVGRVAGIPATNPLRTAVDIARHDDHATAVTVLDGMLHRRHLTHRQLEEAVTHYAPRPGGPALATAVAAANAAAASWVETTIRLALADAGVPAPVPGWTLQSALGRVMLRFAFAWPELRLAVDMTGPTRPTPGYGVIVEPGRTPGPGPVIGRDSGPAPRVGRGSGPVRVAERESEWVPLVGRRASRPLRVAEHDAGPIPAVGRASRPLPLADRVPGPVPAISHASGPFPAAGRPASSTHMPRNATAQSAQPPTPRHAAPALASPRRRNVAGSPWLVLECDAAVVAADPAALVAVIRRELDARGEHRPAAA</sequence>
<evidence type="ECO:0000256" key="1">
    <source>
        <dbReference type="SAM" id="MobiDB-lite"/>
    </source>
</evidence>
<keyword evidence="4" id="KW-1185">Reference proteome</keyword>
<organism evidence="3 4">
    <name type="scientific">Yinghuangia aomiensis</name>
    <dbReference type="NCBI Taxonomy" id="676205"/>
    <lineage>
        <taxon>Bacteria</taxon>
        <taxon>Bacillati</taxon>
        <taxon>Actinomycetota</taxon>
        <taxon>Actinomycetes</taxon>
        <taxon>Kitasatosporales</taxon>
        <taxon>Streptomycetaceae</taxon>
        <taxon>Yinghuangia</taxon>
    </lineage>
</organism>